<name>A0A1F5XFH1_9BACT</name>
<dbReference type="Gene3D" id="3.30.565.10">
    <property type="entry name" value="Histidine kinase-like ATPase, C-terminal domain"/>
    <property type="match status" value="1"/>
</dbReference>
<dbReference type="EMBL" id="MFIF01000012">
    <property type="protein sequence ID" value="OGF86683.1"/>
    <property type="molecule type" value="Genomic_DNA"/>
</dbReference>
<proteinExistence type="predicted"/>
<evidence type="ECO:0008006" key="3">
    <source>
        <dbReference type="Google" id="ProtNLM"/>
    </source>
</evidence>
<gene>
    <name evidence="1" type="ORF">A3B19_00350</name>
</gene>
<organism evidence="1 2">
    <name type="scientific">Candidatus Giovannonibacteria bacterium RIFCSPLOWO2_01_FULL_46_32</name>
    <dbReference type="NCBI Taxonomy" id="1798353"/>
    <lineage>
        <taxon>Bacteria</taxon>
        <taxon>Candidatus Giovannoniibacteriota</taxon>
    </lineage>
</organism>
<dbReference type="InterPro" id="IPR036890">
    <property type="entry name" value="HATPase_C_sf"/>
</dbReference>
<dbReference type="SUPFAM" id="SSF55874">
    <property type="entry name" value="ATPase domain of HSP90 chaperone/DNA topoisomerase II/histidine kinase"/>
    <property type="match status" value="1"/>
</dbReference>
<accession>A0A1F5XFH1</accession>
<protein>
    <recommendedName>
        <fullName evidence="3">ATP-binding protein</fullName>
    </recommendedName>
</protein>
<dbReference type="Proteomes" id="UP000177346">
    <property type="component" value="Unassembled WGS sequence"/>
</dbReference>
<reference evidence="1 2" key="1">
    <citation type="journal article" date="2016" name="Nat. Commun.">
        <title>Thousands of microbial genomes shed light on interconnected biogeochemical processes in an aquifer system.</title>
        <authorList>
            <person name="Anantharaman K."/>
            <person name="Brown C.T."/>
            <person name="Hug L.A."/>
            <person name="Sharon I."/>
            <person name="Castelle C.J."/>
            <person name="Probst A.J."/>
            <person name="Thomas B.C."/>
            <person name="Singh A."/>
            <person name="Wilkins M.J."/>
            <person name="Karaoz U."/>
            <person name="Brodie E.L."/>
            <person name="Williams K.H."/>
            <person name="Hubbard S.S."/>
            <person name="Banfield J.F."/>
        </authorList>
    </citation>
    <scope>NUCLEOTIDE SEQUENCE [LARGE SCALE GENOMIC DNA]</scope>
</reference>
<comment type="caution">
    <text evidence="1">The sequence shown here is derived from an EMBL/GenBank/DDBJ whole genome shotgun (WGS) entry which is preliminary data.</text>
</comment>
<evidence type="ECO:0000313" key="1">
    <source>
        <dbReference type="EMBL" id="OGF86683.1"/>
    </source>
</evidence>
<sequence length="493" mass="56899">MSNIIEEKLDPNIKIALYSNFSNAYEAIQEIIDNSVSHRIIGKKMKIEIFFITKPKKLIIIDRGGSGMNLDDLNMFFNWGKSKSRSDFDIGLYNQGGKSAIGYLGNAFVLETSPTNKNKIYKVEDDNLADTSKLKKYRVNHFPTSNKDGYTSIQIDQLKINLTDNLKEKLKAMFLDTYRPLLEKGEIEFFIDGAKINIKVFPLDSEFHVENISFEITKDKRVSGWIGRLIPRSGVRGGMRCYYKGRLICDREFFGHPDPTYKGTLNFLFGEIYLNFVPVNTNKTDFRRDSQEWEIANEKMSNILLPHINDLLGREIKEPTEEDINKVKKVRDLFQIILRNIKTQNNAGFVFHGEDSGQKKPEFKGMEAKTLNDASIVKKQYQPRTPPPPDKIGKRQRLRSFMDWEVRNMDESIRSKIEEKTGGKVLVINNIFPGYIQTKASAFYLLETAALQTVPIENTELSPKQYLEEFDRFFGKICENINIAQEMLSKKRL</sequence>
<dbReference type="AlphaFoldDB" id="A0A1F5XFH1"/>
<evidence type="ECO:0000313" key="2">
    <source>
        <dbReference type="Proteomes" id="UP000177346"/>
    </source>
</evidence>